<reference evidence="1 2" key="1">
    <citation type="submission" date="2017-02" db="EMBL/GenBank/DDBJ databases">
        <authorList>
            <person name="Peterson S.W."/>
        </authorList>
    </citation>
    <scope>NUCLEOTIDE SEQUENCE [LARGE SCALE GENOMIC DNA]</scope>
    <source>
        <strain evidence="1 2">ATCC 51222</strain>
    </source>
</reference>
<dbReference type="PIRSF" id="PIRSF016897">
    <property type="entry name" value="GlpP"/>
    <property type="match status" value="1"/>
</dbReference>
<dbReference type="GO" id="GO:0006071">
    <property type="term" value="P:glycerol metabolic process"/>
    <property type="evidence" value="ECO:0007669"/>
    <property type="project" value="InterPro"/>
</dbReference>
<name>A0A1T4JZX2_9FIRM</name>
<protein>
    <submittedName>
        <fullName evidence="1">Glycerol uptake operon antiterminator</fullName>
    </submittedName>
</protein>
<dbReference type="InterPro" id="IPR006699">
    <property type="entry name" value="GlpP"/>
</dbReference>
<evidence type="ECO:0000313" key="1">
    <source>
        <dbReference type="EMBL" id="SJZ35669.1"/>
    </source>
</evidence>
<sequence>MGFLENILEDSPIVAAVKDESELEQCLKSPCRVVFVLFGDLNSVPGIVAKLKASGKTVFVHADLVEGLSAREAAVDYLVQTAQPDGIISTRLPLLRFAKAKGLHTILRFFLIDSIAMENITSMKNERCVDMIEVMPGLMPKIVKRVSASCGKPIIAGGLVTEKSDVVSALEAGAIAVSSTNIGVWSM</sequence>
<dbReference type="GO" id="GO:0006355">
    <property type="term" value="P:regulation of DNA-templated transcription"/>
    <property type="evidence" value="ECO:0007669"/>
    <property type="project" value="InterPro"/>
</dbReference>
<dbReference type="AlphaFoldDB" id="A0A1T4JZX2"/>
<gene>
    <name evidence="1" type="ORF">SAMN02745114_00203</name>
</gene>
<dbReference type="SUPFAM" id="SSF110391">
    <property type="entry name" value="GlpP-like"/>
    <property type="match status" value="1"/>
</dbReference>
<dbReference type="RefSeq" id="WP_078767710.1">
    <property type="nucleotide sequence ID" value="NZ_FUWW01000002.1"/>
</dbReference>
<organism evidence="1 2">
    <name type="scientific">Eubacterium coprostanoligenes</name>
    <dbReference type="NCBI Taxonomy" id="290054"/>
    <lineage>
        <taxon>Bacteria</taxon>
        <taxon>Bacillati</taxon>
        <taxon>Bacillota</taxon>
        <taxon>Clostridia</taxon>
        <taxon>Eubacteriales</taxon>
        <taxon>Eubacteriaceae</taxon>
        <taxon>Eubacterium</taxon>
    </lineage>
</organism>
<keyword evidence="2" id="KW-1185">Reference proteome</keyword>
<dbReference type="PANTHER" id="PTHR35787">
    <property type="entry name" value="GLYCEROL UPTAKE OPERON ANTITERMINATOR REGULATORY PROTEIN"/>
    <property type="match status" value="1"/>
</dbReference>
<proteinExistence type="predicted"/>
<dbReference type="Gene3D" id="3.20.20.70">
    <property type="entry name" value="Aldolase class I"/>
    <property type="match status" value="1"/>
</dbReference>
<dbReference type="Proteomes" id="UP000190657">
    <property type="component" value="Unassembled WGS sequence"/>
</dbReference>
<evidence type="ECO:0000313" key="2">
    <source>
        <dbReference type="Proteomes" id="UP000190657"/>
    </source>
</evidence>
<dbReference type="STRING" id="290054.SAMN02745114_00203"/>
<dbReference type="PANTHER" id="PTHR35787:SF1">
    <property type="entry name" value="GLYCEROL UPTAKE OPERON ANTITERMINATOR REGULATORY PROTEIN"/>
    <property type="match status" value="1"/>
</dbReference>
<accession>A0A1T4JZX2</accession>
<dbReference type="Pfam" id="PF04309">
    <property type="entry name" value="G3P_antiterm"/>
    <property type="match status" value="1"/>
</dbReference>
<dbReference type="InterPro" id="IPR013785">
    <property type="entry name" value="Aldolase_TIM"/>
</dbReference>
<dbReference type="EMBL" id="FUWW01000002">
    <property type="protein sequence ID" value="SJZ35669.1"/>
    <property type="molecule type" value="Genomic_DNA"/>
</dbReference>
<dbReference type="OrthoDB" id="9799580at2"/>